<dbReference type="Proteomes" id="UP000316855">
    <property type="component" value="Chromosome"/>
</dbReference>
<name>A0A517V857_9PLAN</name>
<sequence>MSYTPRNRLTQYFAELKTKPEIVNLTGYEEIFPGAGEMAIVRDCRQLGIIIRRHTLTGRFYLSVFDLEKCEVIASKTPATRSELILNARTMIPGFEFEDIEMVEDVSPVSNVNPLYLELSEMPGVKLGQVHYSFGEKIVLDIAGVESINPCELIGQQLF</sequence>
<keyword evidence="2" id="KW-1185">Reference proteome</keyword>
<accession>A0A517V857</accession>
<protein>
    <submittedName>
        <fullName evidence="1">Uncharacterized protein</fullName>
    </submittedName>
</protein>
<proteinExistence type="predicted"/>
<reference evidence="1 2" key="1">
    <citation type="submission" date="2019-02" db="EMBL/GenBank/DDBJ databases">
        <title>Deep-cultivation of Planctomycetes and their phenomic and genomic characterization uncovers novel biology.</title>
        <authorList>
            <person name="Wiegand S."/>
            <person name="Jogler M."/>
            <person name="Boedeker C."/>
            <person name="Pinto D."/>
            <person name="Vollmers J."/>
            <person name="Rivas-Marin E."/>
            <person name="Kohn T."/>
            <person name="Peeters S.H."/>
            <person name="Heuer A."/>
            <person name="Rast P."/>
            <person name="Oberbeckmann S."/>
            <person name="Bunk B."/>
            <person name="Jeske O."/>
            <person name="Meyerdierks A."/>
            <person name="Storesund J.E."/>
            <person name="Kallscheuer N."/>
            <person name="Luecker S."/>
            <person name="Lage O.M."/>
            <person name="Pohl T."/>
            <person name="Merkel B.J."/>
            <person name="Hornburger P."/>
            <person name="Mueller R.-W."/>
            <person name="Bruemmer F."/>
            <person name="Labrenz M."/>
            <person name="Spormann A.M."/>
            <person name="Op den Camp H."/>
            <person name="Overmann J."/>
            <person name="Amann R."/>
            <person name="Jetten M.S.M."/>
            <person name="Mascher T."/>
            <person name="Medema M.H."/>
            <person name="Devos D.P."/>
            <person name="Kaster A.-K."/>
            <person name="Ovreas L."/>
            <person name="Rohde M."/>
            <person name="Galperin M.Y."/>
            <person name="Jogler C."/>
        </authorList>
    </citation>
    <scope>NUCLEOTIDE SEQUENCE [LARGE SCALE GENOMIC DNA]</scope>
    <source>
        <strain evidence="1 2">Pan161</strain>
    </source>
</reference>
<dbReference type="AlphaFoldDB" id="A0A517V857"/>
<evidence type="ECO:0000313" key="2">
    <source>
        <dbReference type="Proteomes" id="UP000316855"/>
    </source>
</evidence>
<dbReference type="KEGG" id="gax:Pan161_07880"/>
<gene>
    <name evidence="1" type="ORF">Pan161_07880</name>
</gene>
<evidence type="ECO:0000313" key="1">
    <source>
        <dbReference type="EMBL" id="QDT89162.1"/>
    </source>
</evidence>
<dbReference type="RefSeq" id="WP_145224257.1">
    <property type="nucleotide sequence ID" value="NZ_CP036343.1"/>
</dbReference>
<organism evidence="1 2">
    <name type="scientific">Gimesia algae</name>
    <dbReference type="NCBI Taxonomy" id="2527971"/>
    <lineage>
        <taxon>Bacteria</taxon>
        <taxon>Pseudomonadati</taxon>
        <taxon>Planctomycetota</taxon>
        <taxon>Planctomycetia</taxon>
        <taxon>Planctomycetales</taxon>
        <taxon>Planctomycetaceae</taxon>
        <taxon>Gimesia</taxon>
    </lineage>
</organism>
<dbReference type="EMBL" id="CP036343">
    <property type="protein sequence ID" value="QDT89162.1"/>
    <property type="molecule type" value="Genomic_DNA"/>
</dbReference>